<proteinExistence type="predicted"/>
<name>A0A8D9EK65_9HEMI</name>
<dbReference type="AlphaFoldDB" id="A0A8D9EK65"/>
<dbReference type="EMBL" id="HBUF01011852">
    <property type="protein sequence ID" value="CAG6608463.1"/>
    <property type="molecule type" value="Transcribed_RNA"/>
</dbReference>
<dbReference type="EMBL" id="HBUF01539988">
    <property type="protein sequence ID" value="CAG6754755.1"/>
    <property type="molecule type" value="Transcribed_RNA"/>
</dbReference>
<accession>A0A8D9EK65</accession>
<dbReference type="EMBL" id="HBUF01539989">
    <property type="protein sequence ID" value="CAG6754757.1"/>
    <property type="molecule type" value="Transcribed_RNA"/>
</dbReference>
<organism evidence="1">
    <name type="scientific">Cacopsylla melanoneura</name>
    <dbReference type="NCBI Taxonomy" id="428564"/>
    <lineage>
        <taxon>Eukaryota</taxon>
        <taxon>Metazoa</taxon>
        <taxon>Ecdysozoa</taxon>
        <taxon>Arthropoda</taxon>
        <taxon>Hexapoda</taxon>
        <taxon>Insecta</taxon>
        <taxon>Pterygota</taxon>
        <taxon>Neoptera</taxon>
        <taxon>Paraneoptera</taxon>
        <taxon>Hemiptera</taxon>
        <taxon>Sternorrhyncha</taxon>
        <taxon>Psylloidea</taxon>
        <taxon>Psyllidae</taxon>
        <taxon>Psyllinae</taxon>
        <taxon>Cacopsylla</taxon>
    </lineage>
</organism>
<reference evidence="1" key="1">
    <citation type="submission" date="2021-05" db="EMBL/GenBank/DDBJ databases">
        <authorList>
            <person name="Alioto T."/>
            <person name="Alioto T."/>
            <person name="Gomez Garrido J."/>
        </authorList>
    </citation>
    <scope>NUCLEOTIDE SEQUENCE</scope>
</reference>
<evidence type="ECO:0000313" key="1">
    <source>
        <dbReference type="EMBL" id="CAG6754755.1"/>
    </source>
</evidence>
<dbReference type="EMBL" id="HBUF01011853">
    <property type="protein sequence ID" value="CAG6608464.1"/>
    <property type="molecule type" value="Transcribed_RNA"/>
</dbReference>
<protein>
    <submittedName>
        <fullName evidence="1">Uncharacterized protein</fullName>
    </submittedName>
</protein>
<sequence>MRHGRILQHRSLEVCNIHHPYHLSQRMRKDWTDGSWSPLCCARHWMRMFRLDRLHLLSFSSVPPQDQEVILLPVPRPSYQTQSSSHETWPKHFPHSCSC</sequence>